<sequence length="135" mass="15152">MGMFDDVQCEVPLPDGWEGCGLQTKDLGCTMSVVTITKDGRLVGDMREWWWSEHKPVRDLDFHGELTFYGHEGRQPGTPEWRWHEYVARFTEGQLVSIREASRDRDASSAEDAKRLSPEGVAARAEGIAQPGDAS</sequence>
<organism evidence="2 3">
    <name type="scientific">Sphingomonas metalli</name>
    <dbReference type="NCBI Taxonomy" id="1779358"/>
    <lineage>
        <taxon>Bacteria</taxon>
        <taxon>Pseudomonadati</taxon>
        <taxon>Pseudomonadota</taxon>
        <taxon>Alphaproteobacteria</taxon>
        <taxon>Sphingomonadales</taxon>
        <taxon>Sphingomonadaceae</taxon>
        <taxon>Sphingomonas</taxon>
    </lineage>
</organism>
<evidence type="ECO:0000256" key="1">
    <source>
        <dbReference type="SAM" id="MobiDB-lite"/>
    </source>
</evidence>
<keyword evidence="3" id="KW-1185">Reference proteome</keyword>
<feature type="region of interest" description="Disordered" evidence="1">
    <location>
        <begin position="101"/>
        <end position="135"/>
    </location>
</feature>
<reference evidence="2" key="2">
    <citation type="submission" date="2020-09" db="EMBL/GenBank/DDBJ databases">
        <authorList>
            <person name="Sun Q."/>
            <person name="Zhou Y."/>
        </authorList>
    </citation>
    <scope>NUCLEOTIDE SEQUENCE</scope>
    <source>
        <strain evidence="2">CGMCC 1.15330</strain>
    </source>
</reference>
<dbReference type="RefSeq" id="WP_188656663.1">
    <property type="nucleotide sequence ID" value="NZ_BMIH01000001.1"/>
</dbReference>
<feature type="compositionally biased region" description="Basic and acidic residues" evidence="1">
    <location>
        <begin position="101"/>
        <end position="117"/>
    </location>
</feature>
<reference evidence="2" key="1">
    <citation type="journal article" date="2014" name="Int. J. Syst. Evol. Microbiol.">
        <title>Complete genome sequence of Corynebacterium casei LMG S-19264T (=DSM 44701T), isolated from a smear-ripened cheese.</title>
        <authorList>
            <consortium name="US DOE Joint Genome Institute (JGI-PGF)"/>
            <person name="Walter F."/>
            <person name="Albersmeier A."/>
            <person name="Kalinowski J."/>
            <person name="Ruckert C."/>
        </authorList>
    </citation>
    <scope>NUCLEOTIDE SEQUENCE</scope>
    <source>
        <strain evidence="2">CGMCC 1.15330</strain>
    </source>
</reference>
<dbReference type="AlphaFoldDB" id="A0A916SS31"/>
<gene>
    <name evidence="2" type="ORF">GCM10011380_00920</name>
</gene>
<evidence type="ECO:0000313" key="3">
    <source>
        <dbReference type="Proteomes" id="UP000623067"/>
    </source>
</evidence>
<name>A0A916SS31_9SPHN</name>
<evidence type="ECO:0000313" key="2">
    <source>
        <dbReference type="EMBL" id="GGB15299.1"/>
    </source>
</evidence>
<accession>A0A916SS31</accession>
<dbReference type="EMBL" id="BMIH01000001">
    <property type="protein sequence ID" value="GGB15299.1"/>
    <property type="molecule type" value="Genomic_DNA"/>
</dbReference>
<dbReference type="Proteomes" id="UP000623067">
    <property type="component" value="Unassembled WGS sequence"/>
</dbReference>
<protein>
    <submittedName>
        <fullName evidence="2">Uncharacterized protein</fullName>
    </submittedName>
</protein>
<proteinExistence type="predicted"/>
<comment type="caution">
    <text evidence="2">The sequence shown here is derived from an EMBL/GenBank/DDBJ whole genome shotgun (WGS) entry which is preliminary data.</text>
</comment>